<dbReference type="RefSeq" id="WP_111573636.1">
    <property type="nucleotide sequence ID" value="NZ_JBHEEY010000012.1"/>
</dbReference>
<evidence type="ECO:0000259" key="5">
    <source>
        <dbReference type="PROSITE" id="PS51503"/>
    </source>
</evidence>
<dbReference type="Gene3D" id="6.10.140.1320">
    <property type="match status" value="1"/>
</dbReference>
<evidence type="ECO:0000256" key="2">
    <source>
        <dbReference type="ARBA" id="ARBA00022989"/>
    </source>
</evidence>
<accession>A0A364JYF9</accession>
<keyword evidence="3 4" id="KW-0472">Membrane</keyword>
<gene>
    <name evidence="6" type="ORF">C7374_10171</name>
</gene>
<evidence type="ECO:0000256" key="1">
    <source>
        <dbReference type="ARBA" id="ARBA00022692"/>
    </source>
</evidence>
<dbReference type="Pfam" id="PF04588">
    <property type="entry name" value="HIG_1_N"/>
    <property type="match status" value="1"/>
</dbReference>
<evidence type="ECO:0000313" key="7">
    <source>
        <dbReference type="Proteomes" id="UP000249453"/>
    </source>
</evidence>
<feature type="domain" description="HIG1" evidence="5">
    <location>
        <begin position="1"/>
        <end position="62"/>
    </location>
</feature>
<keyword evidence="1 4" id="KW-0812">Transmembrane</keyword>
<protein>
    <submittedName>
        <fullName evidence="6">Hypoxia induced protein</fullName>
    </submittedName>
</protein>
<name>A0A364JYF9_9HYPH</name>
<keyword evidence="2 4" id="KW-1133">Transmembrane helix</keyword>
<sequence>MDIIFKVAAVVAMVAVAIVLALGLRNMMRGGDANYSNKMMQLRVFLQFVAILLIVGAIYFAR</sequence>
<feature type="transmembrane region" description="Helical" evidence="4">
    <location>
        <begin position="6"/>
        <end position="24"/>
    </location>
</feature>
<dbReference type="NCBIfam" id="NF033233">
    <property type="entry name" value="twin_helix"/>
    <property type="match status" value="1"/>
</dbReference>
<dbReference type="OrthoDB" id="7951376at2"/>
<dbReference type="InterPro" id="IPR007667">
    <property type="entry name" value="Hypoxia_induced_domain"/>
</dbReference>
<dbReference type="Proteomes" id="UP000249453">
    <property type="component" value="Unassembled WGS sequence"/>
</dbReference>
<proteinExistence type="predicted"/>
<organism evidence="6 7">
    <name type="scientific">Falsochrobactrum ovis</name>
    <dbReference type="NCBI Taxonomy" id="1293442"/>
    <lineage>
        <taxon>Bacteria</taxon>
        <taxon>Pseudomonadati</taxon>
        <taxon>Pseudomonadota</taxon>
        <taxon>Alphaproteobacteria</taxon>
        <taxon>Hyphomicrobiales</taxon>
        <taxon>Brucellaceae</taxon>
        <taxon>Falsochrobactrum</taxon>
    </lineage>
</organism>
<keyword evidence="7" id="KW-1185">Reference proteome</keyword>
<evidence type="ECO:0000256" key="3">
    <source>
        <dbReference type="ARBA" id="ARBA00023136"/>
    </source>
</evidence>
<evidence type="ECO:0000313" key="6">
    <source>
        <dbReference type="EMBL" id="RAK33748.1"/>
    </source>
</evidence>
<comment type="caution">
    <text evidence="6">The sequence shown here is derived from an EMBL/GenBank/DDBJ whole genome shotgun (WGS) entry which is preliminary data.</text>
</comment>
<dbReference type="EMBL" id="QLMK01000001">
    <property type="protein sequence ID" value="RAK33748.1"/>
    <property type="molecule type" value="Genomic_DNA"/>
</dbReference>
<dbReference type="AlphaFoldDB" id="A0A364JYF9"/>
<dbReference type="PROSITE" id="PS51503">
    <property type="entry name" value="HIG1"/>
    <property type="match status" value="1"/>
</dbReference>
<evidence type="ECO:0000256" key="4">
    <source>
        <dbReference type="SAM" id="Phobius"/>
    </source>
</evidence>
<feature type="transmembrane region" description="Helical" evidence="4">
    <location>
        <begin position="44"/>
        <end position="61"/>
    </location>
</feature>
<reference evidence="6 7" key="1">
    <citation type="submission" date="2018-06" db="EMBL/GenBank/DDBJ databases">
        <title>Genomic Encyclopedia of Type Strains, Phase IV (KMG-IV): sequencing the most valuable type-strain genomes for metagenomic binning, comparative biology and taxonomic classification.</title>
        <authorList>
            <person name="Goeker M."/>
        </authorList>
    </citation>
    <scope>NUCLEOTIDE SEQUENCE [LARGE SCALE GENOMIC DNA]</scope>
    <source>
        <strain evidence="6 7">DSM 26720</strain>
    </source>
</reference>